<sequence>MFYVIFLQCAHEHTFQRSQEHSSDDDLAALQYSPDSQPQSRRGRKITKQSKKPGPPLAQPEPATVALEEPSVTATADLYLYDAETQMLMKQETAVGVVVKQIGPLLCPTMATVVSFTQPFALCFLPSVSASASSPRARFTLYASLQPASSSTVNMKDQGSFLHARPGQPTDLVSAEVSLTKTGTNSLITGQVAHVNSG</sequence>
<name>A0ABN7J0Q5_9BASI</name>
<gene>
    <name evidence="2" type="ORF">JKIAZH3_G8189</name>
</gene>
<comment type="caution">
    <text evidence="2">The sequence shown here is derived from an EMBL/GenBank/DDBJ whole genome shotgun (WGS) entry which is preliminary data.</text>
</comment>
<feature type="compositionally biased region" description="Basic residues" evidence="1">
    <location>
        <begin position="41"/>
        <end position="51"/>
    </location>
</feature>
<feature type="region of interest" description="Disordered" evidence="1">
    <location>
        <begin position="16"/>
        <end position="63"/>
    </location>
</feature>
<organism evidence="2 3">
    <name type="scientific">Tilletia caries</name>
    <name type="common">wheat bunt fungus</name>
    <dbReference type="NCBI Taxonomy" id="13290"/>
    <lineage>
        <taxon>Eukaryota</taxon>
        <taxon>Fungi</taxon>
        <taxon>Dikarya</taxon>
        <taxon>Basidiomycota</taxon>
        <taxon>Ustilaginomycotina</taxon>
        <taxon>Exobasidiomycetes</taxon>
        <taxon>Tilletiales</taxon>
        <taxon>Tilletiaceae</taxon>
        <taxon>Tilletia</taxon>
    </lineage>
</organism>
<proteinExistence type="predicted"/>
<reference evidence="2" key="1">
    <citation type="submission" date="2020-10" db="EMBL/GenBank/DDBJ databases">
        <authorList>
            <person name="Sedaghatjoo S."/>
        </authorList>
    </citation>
    <scope>NUCLEOTIDE SEQUENCE</scope>
    <source>
        <strain evidence="2">AZH3</strain>
    </source>
</reference>
<protein>
    <submittedName>
        <fullName evidence="2">Uncharacterized protein</fullName>
    </submittedName>
</protein>
<evidence type="ECO:0000313" key="2">
    <source>
        <dbReference type="EMBL" id="CAD6936101.1"/>
    </source>
</evidence>
<dbReference type="EMBL" id="CAJHJG010003851">
    <property type="protein sequence ID" value="CAD6936101.1"/>
    <property type="molecule type" value="Genomic_DNA"/>
</dbReference>
<evidence type="ECO:0000313" key="3">
    <source>
        <dbReference type="Proteomes" id="UP000836402"/>
    </source>
</evidence>
<dbReference type="Proteomes" id="UP000836402">
    <property type="component" value="Unassembled WGS sequence"/>
</dbReference>
<accession>A0ABN7J0Q5</accession>
<keyword evidence="3" id="KW-1185">Reference proteome</keyword>
<evidence type="ECO:0000256" key="1">
    <source>
        <dbReference type="SAM" id="MobiDB-lite"/>
    </source>
</evidence>